<organism evidence="2 3">
    <name type="scientific">Paraferrimonas haliotis</name>
    <dbReference type="NCBI Taxonomy" id="2013866"/>
    <lineage>
        <taxon>Bacteria</taxon>
        <taxon>Pseudomonadati</taxon>
        <taxon>Pseudomonadota</taxon>
        <taxon>Gammaproteobacteria</taxon>
        <taxon>Alteromonadales</taxon>
        <taxon>Ferrimonadaceae</taxon>
        <taxon>Paraferrimonas</taxon>
    </lineage>
</organism>
<name>A0AA37TJ96_9GAMM</name>
<dbReference type="Gene3D" id="3.30.420.40">
    <property type="match status" value="2"/>
</dbReference>
<dbReference type="Proteomes" id="UP001157439">
    <property type="component" value="Unassembled WGS sequence"/>
</dbReference>
<feature type="domain" description="SHS2" evidence="1">
    <location>
        <begin position="1"/>
        <end position="168"/>
    </location>
</feature>
<dbReference type="EMBL" id="BSPO01000001">
    <property type="protein sequence ID" value="GLS82169.1"/>
    <property type="molecule type" value="Genomic_DNA"/>
</dbReference>
<evidence type="ECO:0000259" key="1">
    <source>
        <dbReference type="SMART" id="SM00842"/>
    </source>
</evidence>
<accession>A0AA37TJ96</accession>
<dbReference type="NCBIfam" id="TIGR01175">
    <property type="entry name" value="pilM"/>
    <property type="match status" value="1"/>
</dbReference>
<dbReference type="AlphaFoldDB" id="A0AA37TJ96"/>
<keyword evidence="3" id="KW-1185">Reference proteome</keyword>
<dbReference type="Gene3D" id="3.30.1490.300">
    <property type="match status" value="1"/>
</dbReference>
<dbReference type="PANTHER" id="PTHR32432:SF3">
    <property type="entry name" value="ETHANOLAMINE UTILIZATION PROTEIN EUTJ"/>
    <property type="match status" value="1"/>
</dbReference>
<dbReference type="InterPro" id="IPR050696">
    <property type="entry name" value="FtsA/MreB"/>
</dbReference>
<dbReference type="CDD" id="cd24049">
    <property type="entry name" value="ASKHA_NBD_PilM"/>
    <property type="match status" value="1"/>
</dbReference>
<reference evidence="2 3" key="1">
    <citation type="journal article" date="2014" name="Int. J. Syst. Evol. Microbiol.">
        <title>Complete genome sequence of Corynebacterium casei LMG S-19264T (=DSM 44701T), isolated from a smear-ripened cheese.</title>
        <authorList>
            <consortium name="US DOE Joint Genome Institute (JGI-PGF)"/>
            <person name="Walter F."/>
            <person name="Albersmeier A."/>
            <person name="Kalinowski J."/>
            <person name="Ruckert C."/>
        </authorList>
    </citation>
    <scope>NUCLEOTIDE SEQUENCE [LARGE SCALE GENOMIC DNA]</scope>
    <source>
        <strain evidence="2 3">NBRC 112785</strain>
    </source>
</reference>
<evidence type="ECO:0000313" key="2">
    <source>
        <dbReference type="EMBL" id="GLS82169.1"/>
    </source>
</evidence>
<protein>
    <submittedName>
        <fullName evidence="2">Pilus assembly protein PilM</fullName>
    </submittedName>
</protein>
<sequence>MVGIDIGSHEIKAIMLSSTADGYKISGHASAPLRKGVVVNHEIKDVAAVVEALQAVKRRLPKSVKQAAVAVSGSAVMTKVIYMDAALSEDEREAHIEIEADNLIPYPLDEVNIDFEELGPNVTDPTKVDVLLSACRSDNVDTRVDALADVDLEAKVVDVEGYVLGRSFELISQQLPEQGDNQVVAMVDVGASMTTIAIITNGETQFVREQAFGGEEYTQSIISFYGMDYDQAQKAKHSGELPENYEFEVLSPFQTQLLQQIKRTLQIYCTSSGKEQIDHIVLSGGTANLEGLTKLLTEDLGIHTIVANPFQGSLHASNSDRQLLTGKITKYMIAAGLALRSYGQWRT</sequence>
<evidence type="ECO:0000313" key="3">
    <source>
        <dbReference type="Proteomes" id="UP001157439"/>
    </source>
</evidence>
<comment type="caution">
    <text evidence="2">The sequence shown here is derived from an EMBL/GenBank/DDBJ whole genome shotgun (WGS) entry which is preliminary data.</text>
</comment>
<proteinExistence type="predicted"/>
<gene>
    <name evidence="2" type="primary">pilM</name>
    <name evidence="2" type="ORF">GCM10007894_01460</name>
</gene>
<dbReference type="InterPro" id="IPR005883">
    <property type="entry name" value="PilM"/>
</dbReference>
<dbReference type="Pfam" id="PF11104">
    <property type="entry name" value="PilM_2"/>
    <property type="match status" value="1"/>
</dbReference>
<dbReference type="SMART" id="SM00842">
    <property type="entry name" value="FtsA"/>
    <property type="match status" value="1"/>
</dbReference>
<dbReference type="PANTHER" id="PTHR32432">
    <property type="entry name" value="CELL DIVISION PROTEIN FTSA-RELATED"/>
    <property type="match status" value="1"/>
</dbReference>
<dbReference type="InterPro" id="IPR003494">
    <property type="entry name" value="SHS2_FtsA"/>
</dbReference>
<dbReference type="InterPro" id="IPR043129">
    <property type="entry name" value="ATPase_NBD"/>
</dbReference>
<dbReference type="GO" id="GO:0051301">
    <property type="term" value="P:cell division"/>
    <property type="evidence" value="ECO:0007669"/>
    <property type="project" value="InterPro"/>
</dbReference>
<dbReference type="SUPFAM" id="SSF53067">
    <property type="entry name" value="Actin-like ATPase domain"/>
    <property type="match status" value="2"/>
</dbReference>
<dbReference type="PIRSF" id="PIRSF019169">
    <property type="entry name" value="PilM"/>
    <property type="match status" value="1"/>
</dbReference>